<name>M2V6B4_STUST</name>
<dbReference type="AlphaFoldDB" id="M2V6B4"/>
<dbReference type="Proteomes" id="UP000011700">
    <property type="component" value="Unassembled WGS sequence"/>
</dbReference>
<protein>
    <submittedName>
        <fullName evidence="1">Uncharacterized protein</fullName>
    </submittedName>
</protein>
<organism evidence="1 2">
    <name type="scientific">Stutzerimonas stutzeri NF13</name>
    <dbReference type="NCBI Taxonomy" id="1212548"/>
    <lineage>
        <taxon>Bacteria</taxon>
        <taxon>Pseudomonadati</taxon>
        <taxon>Pseudomonadota</taxon>
        <taxon>Gammaproteobacteria</taxon>
        <taxon>Pseudomonadales</taxon>
        <taxon>Pseudomonadaceae</taxon>
        <taxon>Stutzerimonas</taxon>
    </lineage>
</organism>
<gene>
    <name evidence="1" type="ORF">B381_04837</name>
</gene>
<proteinExistence type="predicted"/>
<reference evidence="1 2" key="1">
    <citation type="journal article" date="2013" name="Genome Announc.">
        <title>Draft Genome of Pseudomonas stutzeri Strain NF13, a Nitrogen Fixer Isolated from the Galapagos Rift Hydrothermal Vent.</title>
        <authorList>
            <person name="Pena A."/>
            <person name="Busquets A."/>
            <person name="Gomila M."/>
            <person name="Mayol J."/>
            <person name="Bosch R."/>
            <person name="Nogales B."/>
            <person name="Garcia-Valdes E."/>
            <person name="Bennasar A."/>
            <person name="Lalucat J."/>
        </authorList>
    </citation>
    <scope>NUCLEOTIDE SEQUENCE [LARGE SCALE GENOMIC DNA]</scope>
    <source>
        <strain evidence="1 2">NF13</strain>
    </source>
</reference>
<evidence type="ECO:0000313" key="2">
    <source>
        <dbReference type="Proteomes" id="UP000011700"/>
    </source>
</evidence>
<comment type="caution">
    <text evidence="1">The sequence shown here is derived from an EMBL/GenBank/DDBJ whole genome shotgun (WGS) entry which is preliminary data.</text>
</comment>
<evidence type="ECO:0000313" key="1">
    <source>
        <dbReference type="EMBL" id="EME01382.1"/>
    </source>
</evidence>
<dbReference type="EMBL" id="AOBS01000025">
    <property type="protein sequence ID" value="EME01382.1"/>
    <property type="molecule type" value="Genomic_DNA"/>
</dbReference>
<sequence length="60" mass="6959">MVVREREAESMLIKFSDFLALNLAKPPYVICQWVWFEFAVSKASLGCLVFDSWEIDDSAR</sequence>
<accession>M2V6B4</accession>